<evidence type="ECO:0000313" key="3">
    <source>
        <dbReference type="Proteomes" id="UP001177023"/>
    </source>
</evidence>
<dbReference type="EMBL" id="CATQJA010002520">
    <property type="protein sequence ID" value="CAJ0570977.1"/>
    <property type="molecule type" value="Genomic_DNA"/>
</dbReference>
<keyword evidence="1" id="KW-0472">Membrane</keyword>
<protein>
    <submittedName>
        <fullName evidence="2">Uncharacterized protein</fullName>
    </submittedName>
</protein>
<keyword evidence="1" id="KW-1133">Transmembrane helix</keyword>
<feature type="transmembrane region" description="Helical" evidence="1">
    <location>
        <begin position="21"/>
        <end position="40"/>
    </location>
</feature>
<name>A0AA36CMK4_9BILA</name>
<proteinExistence type="predicted"/>
<reference evidence="2" key="1">
    <citation type="submission" date="2023-06" db="EMBL/GenBank/DDBJ databases">
        <authorList>
            <person name="Delattre M."/>
        </authorList>
    </citation>
    <scope>NUCLEOTIDE SEQUENCE</scope>
    <source>
        <strain evidence="2">AF72</strain>
    </source>
</reference>
<sequence length="74" mass="8021">MALQWVLKKVAIVMKKDQGRRGLLATLLCVVCVILSFHASSAAHSLALLLSAWISVFALCTLLSALYSMTIDSK</sequence>
<keyword evidence="1" id="KW-0812">Transmembrane</keyword>
<keyword evidence="3" id="KW-1185">Reference proteome</keyword>
<organism evidence="2 3">
    <name type="scientific">Mesorhabditis spiculigera</name>
    <dbReference type="NCBI Taxonomy" id="96644"/>
    <lineage>
        <taxon>Eukaryota</taxon>
        <taxon>Metazoa</taxon>
        <taxon>Ecdysozoa</taxon>
        <taxon>Nematoda</taxon>
        <taxon>Chromadorea</taxon>
        <taxon>Rhabditida</taxon>
        <taxon>Rhabditina</taxon>
        <taxon>Rhabditomorpha</taxon>
        <taxon>Rhabditoidea</taxon>
        <taxon>Rhabditidae</taxon>
        <taxon>Mesorhabditinae</taxon>
        <taxon>Mesorhabditis</taxon>
    </lineage>
</organism>
<comment type="caution">
    <text evidence="2">The sequence shown here is derived from an EMBL/GenBank/DDBJ whole genome shotgun (WGS) entry which is preliminary data.</text>
</comment>
<feature type="transmembrane region" description="Helical" evidence="1">
    <location>
        <begin position="46"/>
        <end position="67"/>
    </location>
</feature>
<accession>A0AA36CMK4</accession>
<dbReference type="AlphaFoldDB" id="A0AA36CMK4"/>
<gene>
    <name evidence="2" type="ORF">MSPICULIGERA_LOCUS9405</name>
</gene>
<evidence type="ECO:0000313" key="2">
    <source>
        <dbReference type="EMBL" id="CAJ0570977.1"/>
    </source>
</evidence>
<dbReference type="Proteomes" id="UP001177023">
    <property type="component" value="Unassembled WGS sequence"/>
</dbReference>
<feature type="non-terminal residue" evidence="2">
    <location>
        <position position="74"/>
    </location>
</feature>
<evidence type="ECO:0000256" key="1">
    <source>
        <dbReference type="SAM" id="Phobius"/>
    </source>
</evidence>